<sequence>MSQEQLMENEATPPGEHTVLIRSDRDSSNRGWKIGGFTLLGLLLIAGQAITVYFVMAQKGQISSLQEHTDILKKQLNNQQHAPLSPPKKLRMPMFNMPMLVSDSADEKPKKIPMTPLEDTATVSLEKQVKGLLQQEDPDQTLPQFNETLLDNLKSLKEQMNSSDWKGFESWLRHWLLFQMAQKKPAQPTIAPVQTTTPMEESGVQSKCQLEASSPSVHPGVYRPQCDEEGNYLPEQCWSSTGYCWCVDKNGDELAGTRTRSRLDCNSGLRRLAMPSFPAMKMIDKDN</sequence>
<dbReference type="SUPFAM" id="SSF57610">
    <property type="entry name" value="Thyroglobulin type-1 domain"/>
    <property type="match status" value="1"/>
</dbReference>
<evidence type="ECO:0000256" key="4">
    <source>
        <dbReference type="ARBA" id="ARBA00023180"/>
    </source>
</evidence>
<dbReference type="SMART" id="SM00211">
    <property type="entry name" value="TY"/>
    <property type="match status" value="1"/>
</dbReference>
<feature type="domain" description="Thyroglobulin type-1" evidence="9">
    <location>
        <begin position="205"/>
        <end position="265"/>
    </location>
</feature>
<evidence type="ECO:0000256" key="1">
    <source>
        <dbReference type="ARBA" id="ARBA00004613"/>
    </source>
</evidence>
<dbReference type="AlphaFoldDB" id="A0A5J6DDM4"/>
<dbReference type="Gene3D" id="1.10.870.10">
    <property type="entry name" value="MHC class II-associated invariant chain, trimerisation domain"/>
    <property type="match status" value="1"/>
</dbReference>
<dbReference type="GO" id="GO:0001961">
    <property type="term" value="P:positive regulation of cytokine-mediated signaling pathway"/>
    <property type="evidence" value="ECO:0007669"/>
    <property type="project" value="TreeGrafter"/>
</dbReference>
<dbReference type="InterPro" id="IPR036613">
    <property type="entry name" value="MHCII_invariant_trimer_sf"/>
</dbReference>
<dbReference type="PRINTS" id="PR01990">
    <property type="entry name" value="CD74ANTIGEN"/>
</dbReference>
<dbReference type="EMBL" id="MK923707">
    <property type="protein sequence ID" value="QER90646.1"/>
    <property type="molecule type" value="mRNA"/>
</dbReference>
<dbReference type="GO" id="GO:0016020">
    <property type="term" value="C:membrane"/>
    <property type="evidence" value="ECO:0007669"/>
    <property type="project" value="InterPro"/>
</dbReference>
<feature type="disulfide bond" evidence="5 6">
    <location>
        <begin position="237"/>
        <end position="244"/>
    </location>
</feature>
<dbReference type="GO" id="GO:0070374">
    <property type="term" value="P:positive regulation of ERK1 and ERK2 cascade"/>
    <property type="evidence" value="ECO:0007669"/>
    <property type="project" value="TreeGrafter"/>
</dbReference>
<dbReference type="Pfam" id="PF08831">
    <property type="entry name" value="MHCassoc_trimer"/>
    <property type="match status" value="1"/>
</dbReference>
<evidence type="ECO:0000256" key="3">
    <source>
        <dbReference type="ARBA" id="ARBA00023157"/>
    </source>
</evidence>
<evidence type="ECO:0000256" key="7">
    <source>
        <dbReference type="SAM" id="MobiDB-lite"/>
    </source>
</evidence>
<feature type="region of interest" description="Disordered" evidence="7">
    <location>
        <begin position="1"/>
        <end position="25"/>
    </location>
</feature>
<feature type="transmembrane region" description="Helical" evidence="8">
    <location>
        <begin position="34"/>
        <end position="56"/>
    </location>
</feature>
<dbReference type="PROSITE" id="PS51162">
    <property type="entry name" value="THYROGLOBULIN_1_2"/>
    <property type="match status" value="1"/>
</dbReference>
<dbReference type="GO" id="GO:0019882">
    <property type="term" value="P:antigen processing and presentation"/>
    <property type="evidence" value="ECO:0007669"/>
    <property type="project" value="InterPro"/>
</dbReference>
<dbReference type="GO" id="GO:0005737">
    <property type="term" value="C:cytoplasm"/>
    <property type="evidence" value="ECO:0007669"/>
    <property type="project" value="TreeGrafter"/>
</dbReference>
<dbReference type="GO" id="GO:0043518">
    <property type="term" value="P:negative regulation of DNA damage response, signal transduction by p53 class mediator"/>
    <property type="evidence" value="ECO:0007669"/>
    <property type="project" value="TreeGrafter"/>
</dbReference>
<dbReference type="GO" id="GO:0006886">
    <property type="term" value="P:intracellular protein transport"/>
    <property type="evidence" value="ECO:0007669"/>
    <property type="project" value="InterPro"/>
</dbReference>
<dbReference type="CDD" id="cd00191">
    <property type="entry name" value="TY"/>
    <property type="match status" value="1"/>
</dbReference>
<dbReference type="InterPro" id="IPR043530">
    <property type="entry name" value="CD74_antigen"/>
</dbReference>
<keyword evidence="2" id="KW-0964">Secreted</keyword>
<accession>A0A5J6DDM4</accession>
<dbReference type="GO" id="GO:0002830">
    <property type="term" value="P:positive regulation of type 2 immune response"/>
    <property type="evidence" value="ECO:0007669"/>
    <property type="project" value="TreeGrafter"/>
</dbReference>
<keyword evidence="3 5" id="KW-1015">Disulfide bond</keyword>
<organism evidence="10">
    <name type="scientific">Acipenser dabryanus</name>
    <name type="common">Yangtze sturgeon</name>
    <name type="synonym">Dabry's sturgeon</name>
    <dbReference type="NCBI Taxonomy" id="62061"/>
    <lineage>
        <taxon>Eukaryota</taxon>
        <taxon>Metazoa</taxon>
        <taxon>Chordata</taxon>
        <taxon>Craniata</taxon>
        <taxon>Vertebrata</taxon>
        <taxon>Euteleostomi</taxon>
        <taxon>Actinopterygii</taxon>
        <taxon>Chondrostei</taxon>
        <taxon>Acipenseriformes</taxon>
        <taxon>Acipenseridae</taxon>
        <taxon>Acipenser</taxon>
    </lineage>
</organism>
<dbReference type="Gene3D" id="4.10.800.10">
    <property type="entry name" value="Thyroglobulin type-1"/>
    <property type="match status" value="1"/>
</dbReference>
<dbReference type="InterPro" id="IPR052001">
    <property type="entry name" value="MHC-II_Gamma/Thyroglobulin"/>
</dbReference>
<dbReference type="GO" id="GO:0042289">
    <property type="term" value="F:MHC class II protein binding"/>
    <property type="evidence" value="ECO:0007669"/>
    <property type="project" value="InterPro"/>
</dbReference>
<dbReference type="InterPro" id="IPR011988">
    <property type="entry name" value="MHC_II-assoc_invariant_trimer"/>
</dbReference>
<feature type="disulfide bond" evidence="5">
    <location>
        <begin position="208"/>
        <end position="226"/>
    </location>
</feature>
<dbReference type="PANTHER" id="PTHR14093">
    <property type="entry name" value="HLA CLASS II GAMMA CHAIN"/>
    <property type="match status" value="1"/>
</dbReference>
<evidence type="ECO:0000256" key="8">
    <source>
        <dbReference type="SAM" id="Phobius"/>
    </source>
</evidence>
<dbReference type="GO" id="GO:0060907">
    <property type="term" value="P:positive regulation of macrophage cytokine production"/>
    <property type="evidence" value="ECO:0007669"/>
    <property type="project" value="TreeGrafter"/>
</dbReference>
<evidence type="ECO:0000259" key="9">
    <source>
        <dbReference type="PROSITE" id="PS51162"/>
    </source>
</evidence>
<feature type="disulfide bond" evidence="5">
    <location>
        <begin position="246"/>
        <end position="265"/>
    </location>
</feature>
<evidence type="ECO:0000256" key="5">
    <source>
        <dbReference type="PIRSR" id="PIRSR001992-1"/>
    </source>
</evidence>
<dbReference type="InterPro" id="IPR036857">
    <property type="entry name" value="Thyroglobulin_1_sf"/>
</dbReference>
<comment type="subcellular location">
    <subcellularLocation>
        <location evidence="1">Secreted</location>
    </subcellularLocation>
</comment>
<dbReference type="GO" id="GO:0005576">
    <property type="term" value="C:extracellular region"/>
    <property type="evidence" value="ECO:0007669"/>
    <property type="project" value="UniProtKB-SubCell"/>
</dbReference>
<evidence type="ECO:0000256" key="2">
    <source>
        <dbReference type="ARBA" id="ARBA00022525"/>
    </source>
</evidence>
<keyword evidence="8" id="KW-0472">Membrane</keyword>
<dbReference type="EMBL" id="MK923715">
    <property type="protein sequence ID" value="QER90654.1"/>
    <property type="molecule type" value="mRNA"/>
</dbReference>
<dbReference type="GO" id="GO:1902166">
    <property type="term" value="P:negative regulation of intrinsic apoptotic signaling pathway in response to DNA damage by p53 class mediator"/>
    <property type="evidence" value="ECO:0007669"/>
    <property type="project" value="TreeGrafter"/>
</dbReference>
<gene>
    <name evidence="10" type="primary">Acda-Ii</name>
</gene>
<dbReference type="InterPro" id="IPR000716">
    <property type="entry name" value="Thyroglobulin_1"/>
</dbReference>
<dbReference type="SUPFAM" id="SSF48305">
    <property type="entry name" value="Class II MHC-associated invariant chain ectoplasmic trimerization domain"/>
    <property type="match status" value="1"/>
</dbReference>
<name>A0A5J6DDM4_ACIDA</name>
<dbReference type="InterPro" id="IPR022339">
    <property type="entry name" value="MHC_II-assoc_invar_chain"/>
</dbReference>
<dbReference type="PIRSF" id="PIRSF001992">
    <property type="entry name" value="CD74_antigen"/>
    <property type="match status" value="1"/>
</dbReference>
<comment type="caution">
    <text evidence="6">Lacks conserved residue(s) required for the propagation of feature annotation.</text>
</comment>
<proteinExistence type="evidence at transcript level"/>
<dbReference type="GO" id="GO:0002286">
    <property type="term" value="P:T cell activation involved in immune response"/>
    <property type="evidence" value="ECO:0007669"/>
    <property type="project" value="TreeGrafter"/>
</dbReference>
<keyword evidence="8" id="KW-1133">Transmembrane helix</keyword>
<dbReference type="Pfam" id="PF00086">
    <property type="entry name" value="Thyroglobulin_1"/>
    <property type="match status" value="1"/>
</dbReference>
<evidence type="ECO:0000256" key="6">
    <source>
        <dbReference type="PROSITE-ProRule" id="PRU00500"/>
    </source>
</evidence>
<dbReference type="PANTHER" id="PTHR14093:SF17">
    <property type="entry name" value="HLA CLASS II HISTOCOMPATIBILITY ANTIGEN GAMMA CHAIN"/>
    <property type="match status" value="1"/>
</dbReference>
<protein>
    <submittedName>
        <fullName evidence="10">MHC class II antigen invariant chain</fullName>
    </submittedName>
</protein>
<dbReference type="GO" id="GO:0035718">
    <property type="term" value="F:macrophage migration inhibitory factor binding"/>
    <property type="evidence" value="ECO:0007669"/>
    <property type="project" value="InterPro"/>
</dbReference>
<dbReference type="GO" id="GO:0070206">
    <property type="term" value="P:protein trimerization"/>
    <property type="evidence" value="ECO:0007669"/>
    <property type="project" value="InterPro"/>
</dbReference>
<dbReference type="InterPro" id="IPR015386">
    <property type="entry name" value="MHC_II-assoc_invar/CLIP_MHC-bd"/>
</dbReference>
<dbReference type="PROSITE" id="PS00484">
    <property type="entry name" value="THYROGLOBULIN_1_1"/>
    <property type="match status" value="1"/>
</dbReference>
<keyword evidence="4" id="KW-0325">Glycoprotein</keyword>
<dbReference type="GO" id="GO:0004896">
    <property type="term" value="F:cytokine receptor activity"/>
    <property type="evidence" value="ECO:0007669"/>
    <property type="project" value="TreeGrafter"/>
</dbReference>
<keyword evidence="8" id="KW-0812">Transmembrane</keyword>
<dbReference type="GO" id="GO:0009986">
    <property type="term" value="C:cell surface"/>
    <property type="evidence" value="ECO:0007669"/>
    <property type="project" value="TreeGrafter"/>
</dbReference>
<dbReference type="Pfam" id="PF09307">
    <property type="entry name" value="MHC2-interact"/>
    <property type="match status" value="1"/>
</dbReference>
<reference evidence="10" key="1">
    <citation type="journal article" date="2019" name="Dev. Comp. Immunol.">
        <title>Molecular polymorphism and expression of MHC I ?, II ?, II ? and II invariant chain in the critically endangered Dabry's sturgeon (Acipenser dabryanus).</title>
        <authorList>
            <person name="Chen Y."/>
            <person name="Liu Y."/>
            <person name="Song M."/>
            <person name="Lai J."/>
            <person name="Sun J."/>
            <person name="Gong Q."/>
        </authorList>
    </citation>
    <scope>NUCLEOTIDE SEQUENCE</scope>
</reference>
<evidence type="ECO:0000313" key="10">
    <source>
        <dbReference type="EMBL" id="QER90646.1"/>
    </source>
</evidence>